<dbReference type="InterPro" id="IPR007457">
    <property type="entry name" value="Fe_traffick_prot_YggX"/>
</dbReference>
<dbReference type="InterPro" id="IPR036766">
    <property type="entry name" value="Fe_traffick_prot_YggX_sf"/>
</dbReference>
<evidence type="ECO:0000256" key="3">
    <source>
        <dbReference type="SAM" id="MobiDB-lite"/>
    </source>
</evidence>
<reference evidence="4 5" key="1">
    <citation type="submission" date="2016-08" db="EMBL/GenBank/DDBJ databases">
        <title>Draft genome sequence of Candidatus Piscirickettsia litoralis, from seawater.</title>
        <authorList>
            <person name="Wan X."/>
            <person name="Lee A.J."/>
            <person name="Hou S."/>
            <person name="Donachie S.P."/>
        </authorList>
    </citation>
    <scope>NUCLEOTIDE SEQUENCE [LARGE SCALE GENOMIC DNA]</scope>
    <source>
        <strain evidence="4 5">Y2</strain>
    </source>
</reference>
<dbReference type="SUPFAM" id="SSF111148">
    <property type="entry name" value="YggX-like"/>
    <property type="match status" value="1"/>
</dbReference>
<proteinExistence type="inferred from homology"/>
<dbReference type="HAMAP" id="MF_00686">
    <property type="entry name" value="Fe_traffic_YggX"/>
    <property type="match status" value="1"/>
</dbReference>
<dbReference type="PANTHER" id="PTHR36965">
    <property type="entry name" value="FE(2+)-TRAFFICKING PROTEIN-RELATED"/>
    <property type="match status" value="1"/>
</dbReference>
<dbReference type="NCBIfam" id="NF003817">
    <property type="entry name" value="PRK05408.1"/>
    <property type="match status" value="1"/>
</dbReference>
<accession>A0ABX3A4G6</accession>
<dbReference type="Pfam" id="PF04362">
    <property type="entry name" value="Iron_traffic"/>
    <property type="match status" value="1"/>
</dbReference>
<protein>
    <recommendedName>
        <fullName evidence="2">Probable Fe(2+)-trafficking protein</fullName>
    </recommendedName>
</protein>
<dbReference type="PANTHER" id="PTHR36965:SF1">
    <property type="entry name" value="FE(2+)-TRAFFICKING PROTEIN-RELATED"/>
    <property type="match status" value="1"/>
</dbReference>
<feature type="region of interest" description="Disordered" evidence="3">
    <location>
        <begin position="1"/>
        <end position="22"/>
    </location>
</feature>
<evidence type="ECO:0000313" key="5">
    <source>
        <dbReference type="Proteomes" id="UP000094329"/>
    </source>
</evidence>
<dbReference type="EMBL" id="MDTU01000001">
    <property type="protein sequence ID" value="ODN42325.1"/>
    <property type="molecule type" value="Genomic_DNA"/>
</dbReference>
<comment type="caution">
    <text evidence="4">The sequence shown here is derived from an EMBL/GenBank/DDBJ whole genome shotgun (WGS) entry which is preliminary data.</text>
</comment>
<dbReference type="Proteomes" id="UP000094329">
    <property type="component" value="Unassembled WGS sequence"/>
</dbReference>
<dbReference type="PIRSF" id="PIRSF029827">
    <property type="entry name" value="Fe_traffic_YggX"/>
    <property type="match status" value="1"/>
</dbReference>
<evidence type="ECO:0000256" key="2">
    <source>
        <dbReference type="HAMAP-Rule" id="MF_00686"/>
    </source>
</evidence>
<sequence>MSRTVHCQKLHKDAEGLDRPTYPGELGQRIFENISKEAWEMWLTHQTMLINEYRLSMIDPKARKMLAEEMEKFLFSSDETEKPAGYVAPEE</sequence>
<keyword evidence="1 2" id="KW-0408">Iron</keyword>
<evidence type="ECO:0000313" key="4">
    <source>
        <dbReference type="EMBL" id="ODN42325.1"/>
    </source>
</evidence>
<gene>
    <name evidence="4" type="ORF">BGC07_04475</name>
</gene>
<comment type="similarity">
    <text evidence="2">Belongs to the Fe(2+)-trafficking protein family.</text>
</comment>
<dbReference type="RefSeq" id="WP_069312122.1">
    <property type="nucleotide sequence ID" value="NZ_MDTU01000001.1"/>
</dbReference>
<name>A0ABX3A4G6_9GAMM</name>
<evidence type="ECO:0000256" key="1">
    <source>
        <dbReference type="ARBA" id="ARBA00023004"/>
    </source>
</evidence>
<keyword evidence="5" id="KW-1185">Reference proteome</keyword>
<comment type="function">
    <text evidence="2">Could be a mediator in iron transactions between iron acquisition and iron-requiring processes, such as synthesis and/or repair of Fe-S clusters in biosynthetic enzymes.</text>
</comment>
<organism evidence="4 5">
    <name type="scientific">Piscirickettsia litoralis</name>
    <dbReference type="NCBI Taxonomy" id="1891921"/>
    <lineage>
        <taxon>Bacteria</taxon>
        <taxon>Pseudomonadati</taxon>
        <taxon>Pseudomonadota</taxon>
        <taxon>Gammaproteobacteria</taxon>
        <taxon>Thiotrichales</taxon>
        <taxon>Piscirickettsiaceae</taxon>
        <taxon>Piscirickettsia</taxon>
    </lineage>
</organism>
<dbReference type="Gene3D" id="1.10.3880.10">
    <property type="entry name" value="Fe(II) trafficking protein YggX"/>
    <property type="match status" value="1"/>
</dbReference>